<accession>A0A4R3KS00</accession>
<dbReference type="Pfam" id="PF00825">
    <property type="entry name" value="Ribonuclease_P"/>
    <property type="match status" value="1"/>
</dbReference>
<dbReference type="OrthoDB" id="9810867at2"/>
<evidence type="ECO:0000313" key="9">
    <source>
        <dbReference type="Proteomes" id="UP000294567"/>
    </source>
</evidence>
<evidence type="ECO:0000256" key="4">
    <source>
        <dbReference type="ARBA" id="ARBA00022801"/>
    </source>
</evidence>
<evidence type="ECO:0000256" key="3">
    <source>
        <dbReference type="ARBA" id="ARBA00022759"/>
    </source>
</evidence>
<dbReference type="PANTHER" id="PTHR33992">
    <property type="entry name" value="RIBONUCLEASE P PROTEIN COMPONENT"/>
    <property type="match status" value="1"/>
</dbReference>
<evidence type="ECO:0000256" key="5">
    <source>
        <dbReference type="ARBA" id="ARBA00022884"/>
    </source>
</evidence>
<comment type="caution">
    <text evidence="8">The sequence shown here is derived from an EMBL/GenBank/DDBJ whole genome shotgun (WGS) entry which is preliminary data.</text>
</comment>
<comment type="catalytic activity">
    <reaction evidence="6">
        <text>Endonucleolytic cleavage of RNA, removing 5'-extranucleotides from tRNA precursor.</text>
        <dbReference type="EC" id="3.1.26.5"/>
    </reaction>
</comment>
<dbReference type="AlphaFoldDB" id="A0A4R3KS00"/>
<comment type="subunit">
    <text evidence="6">Consists of a catalytic RNA component (M1 or rnpB) and a protein subunit.</text>
</comment>
<evidence type="ECO:0000256" key="7">
    <source>
        <dbReference type="NCBIfam" id="TIGR00188"/>
    </source>
</evidence>
<sequence>MKKKYRLRSNEDFKKVYRNGKNYWNRNIVLYVMENELNYTRIGFSVTKKIGNSVVRNRVKRRMREICRLNFDNIKDGYDIILIPKKNVVDIGHNELESAILHVLRLARLMKNSGEK</sequence>
<dbReference type="InterPro" id="IPR014721">
    <property type="entry name" value="Ribsml_uS5_D2-typ_fold_subgr"/>
</dbReference>
<dbReference type="EMBL" id="SMAE01000013">
    <property type="protein sequence ID" value="TCS86929.1"/>
    <property type="molecule type" value="Genomic_DNA"/>
</dbReference>
<reference evidence="8 9" key="1">
    <citation type="submission" date="2019-03" db="EMBL/GenBank/DDBJ databases">
        <title>Genomic Encyclopedia of Type Strains, Phase IV (KMG-IV): sequencing the most valuable type-strain genomes for metagenomic binning, comparative biology and taxonomic classification.</title>
        <authorList>
            <person name="Goeker M."/>
        </authorList>
    </citation>
    <scope>NUCLEOTIDE SEQUENCE [LARGE SCALE GENOMIC DNA]</scope>
    <source>
        <strain evidence="8 9">DSM 26752</strain>
    </source>
</reference>
<gene>
    <name evidence="6" type="primary">rnpA</name>
    <name evidence="8" type="ORF">EDD65_11312</name>
</gene>
<evidence type="ECO:0000313" key="8">
    <source>
        <dbReference type="EMBL" id="TCS86929.1"/>
    </source>
</evidence>
<dbReference type="NCBIfam" id="TIGR00188">
    <property type="entry name" value="rnpA"/>
    <property type="match status" value="1"/>
</dbReference>
<keyword evidence="3 6" id="KW-0255">Endonuclease</keyword>
<dbReference type="SUPFAM" id="SSF54211">
    <property type="entry name" value="Ribosomal protein S5 domain 2-like"/>
    <property type="match status" value="1"/>
</dbReference>
<comment type="function">
    <text evidence="6">RNaseP catalyzes the removal of the 5'-leader sequence from pre-tRNA to produce the mature 5'-terminus. It can also cleave other RNA substrates such as 4.5S RNA. The protein component plays an auxiliary but essential role in vivo by binding to the 5'-leader sequence and broadening the substrate specificity of the ribozyme.</text>
</comment>
<comment type="similarity">
    <text evidence="6">Belongs to the RnpA family.</text>
</comment>
<dbReference type="HAMAP" id="MF_00227">
    <property type="entry name" value="RNase_P"/>
    <property type="match status" value="1"/>
</dbReference>
<proteinExistence type="inferred from homology"/>
<evidence type="ECO:0000256" key="2">
    <source>
        <dbReference type="ARBA" id="ARBA00022722"/>
    </source>
</evidence>
<keyword evidence="5 6" id="KW-0694">RNA-binding</keyword>
<dbReference type="GO" id="GO:0004526">
    <property type="term" value="F:ribonuclease P activity"/>
    <property type="evidence" value="ECO:0007669"/>
    <property type="project" value="UniProtKB-UniRule"/>
</dbReference>
<keyword evidence="4 6" id="KW-0378">Hydrolase</keyword>
<dbReference type="RefSeq" id="WP_132029251.1">
    <property type="nucleotide sequence ID" value="NZ_CP068564.1"/>
</dbReference>
<keyword evidence="1 6" id="KW-0819">tRNA processing</keyword>
<organism evidence="8 9">
    <name type="scientific">Keratinibaculum paraultunense</name>
    <dbReference type="NCBI Taxonomy" id="1278232"/>
    <lineage>
        <taxon>Bacteria</taxon>
        <taxon>Bacillati</taxon>
        <taxon>Bacillota</taxon>
        <taxon>Tissierellia</taxon>
        <taxon>Tissierellales</taxon>
        <taxon>Tepidimicrobiaceae</taxon>
        <taxon>Keratinibaculum</taxon>
    </lineage>
</organism>
<dbReference type="GO" id="GO:0000049">
    <property type="term" value="F:tRNA binding"/>
    <property type="evidence" value="ECO:0007669"/>
    <property type="project" value="UniProtKB-UniRule"/>
</dbReference>
<keyword evidence="2 6" id="KW-0540">Nuclease</keyword>
<evidence type="ECO:0000256" key="1">
    <source>
        <dbReference type="ARBA" id="ARBA00022694"/>
    </source>
</evidence>
<dbReference type="GO" id="GO:0001682">
    <property type="term" value="P:tRNA 5'-leader removal"/>
    <property type="evidence" value="ECO:0007669"/>
    <property type="project" value="UniProtKB-UniRule"/>
</dbReference>
<dbReference type="Gene3D" id="3.30.230.10">
    <property type="match status" value="1"/>
</dbReference>
<keyword evidence="9" id="KW-1185">Reference proteome</keyword>
<protein>
    <recommendedName>
        <fullName evidence="6 7">Ribonuclease P protein component</fullName>
        <shortName evidence="6">RNase P protein</shortName>
        <shortName evidence="6">RNaseP protein</shortName>
        <ecNumber evidence="6 7">3.1.26.5</ecNumber>
    </recommendedName>
    <alternativeName>
        <fullName evidence="6">Protein C5</fullName>
    </alternativeName>
</protein>
<dbReference type="InterPro" id="IPR000100">
    <property type="entry name" value="RNase_P"/>
</dbReference>
<evidence type="ECO:0000256" key="6">
    <source>
        <dbReference type="HAMAP-Rule" id="MF_00227"/>
    </source>
</evidence>
<dbReference type="EC" id="3.1.26.5" evidence="6 7"/>
<dbReference type="GO" id="GO:0030677">
    <property type="term" value="C:ribonuclease P complex"/>
    <property type="evidence" value="ECO:0007669"/>
    <property type="project" value="TreeGrafter"/>
</dbReference>
<dbReference type="GO" id="GO:0042781">
    <property type="term" value="F:3'-tRNA processing endoribonuclease activity"/>
    <property type="evidence" value="ECO:0007669"/>
    <property type="project" value="TreeGrafter"/>
</dbReference>
<dbReference type="Proteomes" id="UP000294567">
    <property type="component" value="Unassembled WGS sequence"/>
</dbReference>
<dbReference type="PANTHER" id="PTHR33992:SF1">
    <property type="entry name" value="RIBONUCLEASE P PROTEIN COMPONENT"/>
    <property type="match status" value="1"/>
</dbReference>
<name>A0A4R3KS00_9FIRM</name>
<dbReference type="InterPro" id="IPR020568">
    <property type="entry name" value="Ribosomal_Su5_D2-typ_SF"/>
</dbReference>